<dbReference type="Proteomes" id="UP000559404">
    <property type="component" value="Unassembled WGS sequence"/>
</dbReference>
<keyword evidence="4" id="KW-1185">Reference proteome</keyword>
<comment type="caution">
    <text evidence="3">The sequence shown here is derived from an EMBL/GenBank/DDBJ whole genome shotgun (WGS) entry which is preliminary data.</text>
</comment>
<evidence type="ECO:0000313" key="3">
    <source>
        <dbReference type="EMBL" id="MBA4613771.1"/>
    </source>
</evidence>
<feature type="domain" description="Response regulatory" evidence="2">
    <location>
        <begin position="25"/>
        <end position="135"/>
    </location>
</feature>
<evidence type="ECO:0000313" key="4">
    <source>
        <dbReference type="Proteomes" id="UP000559404"/>
    </source>
</evidence>
<protein>
    <submittedName>
        <fullName evidence="3">Response regulator</fullName>
    </submittedName>
</protein>
<dbReference type="Gene3D" id="3.40.50.2300">
    <property type="match status" value="1"/>
</dbReference>
<reference evidence="3 4" key="1">
    <citation type="submission" date="2020-07" db="EMBL/GenBank/DDBJ databases">
        <authorList>
            <person name="Li M."/>
        </authorList>
    </citation>
    <scope>NUCLEOTIDE SEQUENCE [LARGE SCALE GENOMIC DNA]</scope>
    <source>
        <strain evidence="3 4">DSM 23284</strain>
    </source>
</reference>
<name>A0A838XXH9_9HYPH</name>
<dbReference type="SUPFAM" id="SSF52172">
    <property type="entry name" value="CheY-like"/>
    <property type="match status" value="1"/>
</dbReference>
<dbReference type="Pfam" id="PF00072">
    <property type="entry name" value="Response_reg"/>
    <property type="match status" value="1"/>
</dbReference>
<sequence>MVVQFSDCAVPARCSPGRRGEAQVTVHIVEDDPGVGDALALLLRQIGHEVAIHPDAESLFEDPPPATQDTVIVDLGLPGVSGVQVIRWLSRLKTPPKIIAISGQPRQVIEKMLGDDQPAILLRKPLTEEAIVRHL</sequence>
<dbReference type="SMART" id="SM00448">
    <property type="entry name" value="REC"/>
    <property type="match status" value="1"/>
</dbReference>
<accession>A0A838XXH9</accession>
<evidence type="ECO:0000259" key="2">
    <source>
        <dbReference type="PROSITE" id="PS50110"/>
    </source>
</evidence>
<gene>
    <name evidence="3" type="ORF">H1W37_19105</name>
</gene>
<organism evidence="3 4">
    <name type="scientific">Stappia taiwanensis</name>
    <dbReference type="NCBI Taxonomy" id="992267"/>
    <lineage>
        <taxon>Bacteria</taxon>
        <taxon>Pseudomonadati</taxon>
        <taxon>Pseudomonadota</taxon>
        <taxon>Alphaproteobacteria</taxon>
        <taxon>Hyphomicrobiales</taxon>
        <taxon>Stappiaceae</taxon>
        <taxon>Stappia</taxon>
    </lineage>
</organism>
<dbReference type="PROSITE" id="PS50110">
    <property type="entry name" value="RESPONSE_REGULATORY"/>
    <property type="match status" value="1"/>
</dbReference>
<feature type="modified residue" description="4-aspartylphosphate" evidence="1">
    <location>
        <position position="74"/>
    </location>
</feature>
<evidence type="ECO:0000256" key="1">
    <source>
        <dbReference type="PROSITE-ProRule" id="PRU00169"/>
    </source>
</evidence>
<dbReference type="EMBL" id="JACEON010000024">
    <property type="protein sequence ID" value="MBA4613771.1"/>
    <property type="molecule type" value="Genomic_DNA"/>
</dbReference>
<dbReference type="GO" id="GO:0000160">
    <property type="term" value="P:phosphorelay signal transduction system"/>
    <property type="evidence" value="ECO:0007669"/>
    <property type="project" value="InterPro"/>
</dbReference>
<dbReference type="InterPro" id="IPR011006">
    <property type="entry name" value="CheY-like_superfamily"/>
</dbReference>
<reference evidence="3 4" key="2">
    <citation type="submission" date="2020-08" db="EMBL/GenBank/DDBJ databases">
        <title>Stappia taiwanensis sp. nov., isolated from a coastal thermal spring.</title>
        <authorList>
            <person name="Kampfer P."/>
        </authorList>
    </citation>
    <scope>NUCLEOTIDE SEQUENCE [LARGE SCALE GENOMIC DNA]</scope>
    <source>
        <strain evidence="3 4">DSM 23284</strain>
    </source>
</reference>
<proteinExistence type="predicted"/>
<keyword evidence="1" id="KW-0597">Phosphoprotein</keyword>
<dbReference type="AlphaFoldDB" id="A0A838XXH9"/>
<dbReference type="InterPro" id="IPR001789">
    <property type="entry name" value="Sig_transdc_resp-reg_receiver"/>
</dbReference>